<reference evidence="7 9" key="2">
    <citation type="submission" date="2016-10" db="EMBL/GenBank/DDBJ databases">
        <authorList>
            <person name="de Groot N.N."/>
        </authorList>
    </citation>
    <scope>NUCLEOTIDE SEQUENCE [LARGE SCALE GENOMIC DNA]</scope>
    <source>
        <strain evidence="7 9">CGMCC 1.10239</strain>
    </source>
</reference>
<dbReference type="InterPro" id="IPR027417">
    <property type="entry name" value="P-loop_NTPase"/>
</dbReference>
<dbReference type="InterPro" id="IPR017871">
    <property type="entry name" value="ABC_transporter-like_CS"/>
</dbReference>
<proteinExistence type="inferred from homology"/>
<reference evidence="6 8" key="1">
    <citation type="submission" date="2015-08" db="EMBL/GenBank/DDBJ databases">
        <title>Genome of Paenibacillus jilunlii.</title>
        <authorList>
            <person name="Sant'Anna F.H."/>
            <person name="Ambrosini A."/>
            <person name="Souza R."/>
            <person name="Bach E."/>
            <person name="Fernandes G."/>
            <person name="Balsanelli E."/>
            <person name="Baura V.A."/>
            <person name="Pedrosa F.O."/>
            <person name="Souza E.M."/>
            <person name="Passaglia L."/>
        </authorList>
    </citation>
    <scope>NUCLEOTIDE SEQUENCE [LARGE SCALE GENOMIC DNA]</scope>
    <source>
        <strain evidence="6 8">DSM 23019</strain>
    </source>
</reference>
<dbReference type="EMBL" id="LIPY01000122">
    <property type="protein sequence ID" value="KWX71198.1"/>
    <property type="molecule type" value="Genomic_DNA"/>
</dbReference>
<evidence type="ECO:0000256" key="3">
    <source>
        <dbReference type="ARBA" id="ARBA00022741"/>
    </source>
</evidence>
<dbReference type="GO" id="GO:0005524">
    <property type="term" value="F:ATP binding"/>
    <property type="evidence" value="ECO:0007669"/>
    <property type="project" value="UniProtKB-KW"/>
</dbReference>
<dbReference type="Proteomes" id="UP000182783">
    <property type="component" value="Unassembled WGS sequence"/>
</dbReference>
<organism evidence="7 9">
    <name type="scientific">Paenibacillus jilunlii</name>
    <dbReference type="NCBI Taxonomy" id="682956"/>
    <lineage>
        <taxon>Bacteria</taxon>
        <taxon>Bacillati</taxon>
        <taxon>Bacillota</taxon>
        <taxon>Bacilli</taxon>
        <taxon>Bacillales</taxon>
        <taxon>Paenibacillaceae</taxon>
        <taxon>Paenibacillus</taxon>
    </lineage>
</organism>
<dbReference type="CDD" id="cd03268">
    <property type="entry name" value="ABC_BcrA_bacitracin_resist"/>
    <property type="match status" value="1"/>
</dbReference>
<evidence type="ECO:0000256" key="2">
    <source>
        <dbReference type="ARBA" id="ARBA00022448"/>
    </source>
</evidence>
<evidence type="ECO:0000313" key="9">
    <source>
        <dbReference type="Proteomes" id="UP000182783"/>
    </source>
</evidence>
<dbReference type="RefSeq" id="WP_062526262.1">
    <property type="nucleotide sequence ID" value="NZ_CP048429.1"/>
</dbReference>
<dbReference type="PROSITE" id="PS50893">
    <property type="entry name" value="ABC_TRANSPORTER_2"/>
    <property type="match status" value="1"/>
</dbReference>
<dbReference type="SUPFAM" id="SSF52540">
    <property type="entry name" value="P-loop containing nucleoside triphosphate hydrolases"/>
    <property type="match status" value="1"/>
</dbReference>
<dbReference type="Proteomes" id="UP000070252">
    <property type="component" value="Unassembled WGS sequence"/>
</dbReference>
<evidence type="ECO:0000313" key="6">
    <source>
        <dbReference type="EMBL" id="KWX71198.1"/>
    </source>
</evidence>
<dbReference type="SMART" id="SM00382">
    <property type="entry name" value="AAA"/>
    <property type="match status" value="1"/>
</dbReference>
<feature type="domain" description="ABC transporter" evidence="5">
    <location>
        <begin position="5"/>
        <end position="233"/>
    </location>
</feature>
<evidence type="ECO:0000256" key="1">
    <source>
        <dbReference type="ARBA" id="ARBA00005417"/>
    </source>
</evidence>
<accession>A0A1G9FR87</accession>
<dbReference type="InterPro" id="IPR003593">
    <property type="entry name" value="AAA+_ATPase"/>
</dbReference>
<dbReference type="EMBL" id="FNGM01000001">
    <property type="protein sequence ID" value="SDK90852.1"/>
    <property type="molecule type" value="Genomic_DNA"/>
</dbReference>
<keyword evidence="4 7" id="KW-0067">ATP-binding</keyword>
<keyword evidence="2" id="KW-0813">Transport</keyword>
<comment type="similarity">
    <text evidence="1">Belongs to the ABC transporter superfamily.</text>
</comment>
<sequence>MEYILKTRDLTKKYKTHTAVDGISISLKKGEIYGFLGQNGAGKTTTIRMIMGLIKPTSGRIELFGENAESSRKAAFERIGSMIEIPGFYPNLTAAENLDIHRRMMGMGNKESIEESLEQAGLLDARNKRVKNFSLGMKQRLGIARSLLHHPDLLILDEPTNGLDPAGIKEVRQLVMDLASKRNIGVLVSSHILSEVQQMATKLGIVHHGRLVEEIEQQALQMKNRHCVEFKVSNDREAVMLLEQKLGIYDYSVPEPGVVRVFEKLSDSAVINRLLVENRVDVGEITMLRETLEDYFLSLTGGDLSA</sequence>
<keyword evidence="8" id="KW-1185">Reference proteome</keyword>
<dbReference type="Gene3D" id="3.40.50.300">
    <property type="entry name" value="P-loop containing nucleotide triphosphate hydrolases"/>
    <property type="match status" value="1"/>
</dbReference>
<dbReference type="PANTHER" id="PTHR43335">
    <property type="entry name" value="ABC TRANSPORTER, ATP-BINDING PROTEIN"/>
    <property type="match status" value="1"/>
</dbReference>
<evidence type="ECO:0000259" key="5">
    <source>
        <dbReference type="PROSITE" id="PS50893"/>
    </source>
</evidence>
<dbReference type="AlphaFoldDB" id="A0A1G9FR87"/>
<dbReference type="PROSITE" id="PS00211">
    <property type="entry name" value="ABC_TRANSPORTER_1"/>
    <property type="match status" value="1"/>
</dbReference>
<gene>
    <name evidence="6" type="ORF">AML91_23395</name>
    <name evidence="7" type="ORF">SAMN05216191_10147</name>
</gene>
<evidence type="ECO:0000256" key="4">
    <source>
        <dbReference type="ARBA" id="ARBA00022840"/>
    </source>
</evidence>
<keyword evidence="3" id="KW-0547">Nucleotide-binding</keyword>
<dbReference type="OrthoDB" id="9804819at2"/>
<dbReference type="GO" id="GO:0016887">
    <property type="term" value="F:ATP hydrolysis activity"/>
    <property type="evidence" value="ECO:0007669"/>
    <property type="project" value="InterPro"/>
</dbReference>
<evidence type="ECO:0000313" key="8">
    <source>
        <dbReference type="Proteomes" id="UP000070252"/>
    </source>
</evidence>
<dbReference type="Pfam" id="PF00005">
    <property type="entry name" value="ABC_tran"/>
    <property type="match status" value="1"/>
</dbReference>
<evidence type="ECO:0000313" key="7">
    <source>
        <dbReference type="EMBL" id="SDK90852.1"/>
    </source>
</evidence>
<name>A0A1G9FR87_9BACL</name>
<dbReference type="InterPro" id="IPR003439">
    <property type="entry name" value="ABC_transporter-like_ATP-bd"/>
</dbReference>
<dbReference type="PANTHER" id="PTHR43335:SF8">
    <property type="entry name" value="ABC TRANSPORTER, ATP-BINDING PROTEIN"/>
    <property type="match status" value="1"/>
</dbReference>
<protein>
    <submittedName>
        <fullName evidence="6">Bacitracin ABC transporter ATP-binding protein</fullName>
    </submittedName>
    <submittedName>
        <fullName evidence="7">Bacitracin transport system ATP-binding protein</fullName>
    </submittedName>
</protein>